<dbReference type="OrthoDB" id="636613at2759"/>
<dbReference type="Proteomes" id="UP000244336">
    <property type="component" value="Chromosome 1"/>
</dbReference>
<dbReference type="AlphaFoldDB" id="A0A2T7F6E0"/>
<proteinExistence type="predicted"/>
<evidence type="ECO:0000313" key="2">
    <source>
        <dbReference type="EMBL" id="PUZ75649.1"/>
    </source>
</evidence>
<dbReference type="EMBL" id="CM009749">
    <property type="protein sequence ID" value="PUZ75649.1"/>
    <property type="molecule type" value="Genomic_DNA"/>
</dbReference>
<feature type="region of interest" description="Disordered" evidence="1">
    <location>
        <begin position="68"/>
        <end position="114"/>
    </location>
</feature>
<feature type="compositionally biased region" description="Acidic residues" evidence="1">
    <location>
        <begin position="100"/>
        <end position="110"/>
    </location>
</feature>
<organism evidence="2 3">
    <name type="scientific">Panicum hallii var. hallii</name>
    <dbReference type="NCBI Taxonomy" id="1504633"/>
    <lineage>
        <taxon>Eukaryota</taxon>
        <taxon>Viridiplantae</taxon>
        <taxon>Streptophyta</taxon>
        <taxon>Embryophyta</taxon>
        <taxon>Tracheophyta</taxon>
        <taxon>Spermatophyta</taxon>
        <taxon>Magnoliopsida</taxon>
        <taxon>Liliopsida</taxon>
        <taxon>Poales</taxon>
        <taxon>Poaceae</taxon>
        <taxon>PACMAD clade</taxon>
        <taxon>Panicoideae</taxon>
        <taxon>Panicodae</taxon>
        <taxon>Paniceae</taxon>
        <taxon>Panicinae</taxon>
        <taxon>Panicum</taxon>
        <taxon>Panicum sect. Panicum</taxon>
    </lineage>
</organism>
<gene>
    <name evidence="2" type="ORF">GQ55_1G206400</name>
</gene>
<reference evidence="2 3" key="1">
    <citation type="submission" date="2018-04" db="EMBL/GenBank/DDBJ databases">
        <title>WGS assembly of Panicum hallii var. hallii HAL2.</title>
        <authorList>
            <person name="Lovell J."/>
            <person name="Jenkins J."/>
            <person name="Lowry D."/>
            <person name="Mamidi S."/>
            <person name="Sreedasyam A."/>
            <person name="Weng X."/>
            <person name="Barry K."/>
            <person name="Bonette J."/>
            <person name="Campitelli B."/>
            <person name="Daum C."/>
            <person name="Gordon S."/>
            <person name="Gould B."/>
            <person name="Lipzen A."/>
            <person name="MacQueen A."/>
            <person name="Palacio-Mejia J."/>
            <person name="Plott C."/>
            <person name="Shakirov E."/>
            <person name="Shu S."/>
            <person name="Yoshinaga Y."/>
            <person name="Zane M."/>
            <person name="Rokhsar D."/>
            <person name="Grimwood J."/>
            <person name="Schmutz J."/>
            <person name="Juenger T."/>
        </authorList>
    </citation>
    <scope>NUCLEOTIDE SEQUENCE [LARGE SCALE GENOMIC DNA]</scope>
    <source>
        <strain evidence="3">cv. HAL2</strain>
    </source>
</reference>
<keyword evidence="3" id="KW-1185">Reference proteome</keyword>
<evidence type="ECO:0000313" key="3">
    <source>
        <dbReference type="Proteomes" id="UP000244336"/>
    </source>
</evidence>
<name>A0A2T7F6E0_9POAL</name>
<feature type="region of interest" description="Disordered" evidence="1">
    <location>
        <begin position="1"/>
        <end position="27"/>
    </location>
</feature>
<evidence type="ECO:0000256" key="1">
    <source>
        <dbReference type="SAM" id="MobiDB-lite"/>
    </source>
</evidence>
<sequence>MRQSLEDQHIWNVAENSSDEMPSVGGLSYQDEECVGFHIQPNEGNLDNAPLGEENCVHVDASVVDELRRQRDDMQENNSDEEDETQLQYISDDEHRTVLDYEDEDSDAENTEMPRILRCREY</sequence>
<accession>A0A2T7F6E0</accession>
<protein>
    <submittedName>
        <fullName evidence="2">Uncharacterized protein</fullName>
    </submittedName>
</protein>
<dbReference type="Gramene" id="PUZ75649">
    <property type="protein sequence ID" value="PUZ75649"/>
    <property type="gene ID" value="GQ55_1G206400"/>
</dbReference>